<dbReference type="Pfam" id="PF13795">
    <property type="entry name" value="HupE_UreJ_2"/>
    <property type="match status" value="1"/>
</dbReference>
<organism evidence="4 5">
    <name type="scientific">Janthinobacterium lividum</name>
    <dbReference type="NCBI Taxonomy" id="29581"/>
    <lineage>
        <taxon>Bacteria</taxon>
        <taxon>Pseudomonadati</taxon>
        <taxon>Pseudomonadota</taxon>
        <taxon>Betaproteobacteria</taxon>
        <taxon>Burkholderiales</taxon>
        <taxon>Oxalobacteraceae</taxon>
        <taxon>Janthinobacterium</taxon>
    </lineage>
</organism>
<dbReference type="PROSITE" id="PS00018">
    <property type="entry name" value="EF_HAND_1"/>
    <property type="match status" value="1"/>
</dbReference>
<gene>
    <name evidence="4" type="ORF">FHI69_01890</name>
</gene>
<reference evidence="4 5" key="1">
    <citation type="submission" date="2019-06" db="EMBL/GenBank/DDBJ databases">
        <title>Genome sequence of Janthinobacterium lividum UCD_MED1.</title>
        <authorList>
            <person name="De Leon M.E."/>
            <person name="Jospin G."/>
        </authorList>
    </citation>
    <scope>NUCLEOTIDE SEQUENCE [LARGE SCALE GENOMIC DNA]</scope>
    <source>
        <strain evidence="4 5">UCD_MED1</strain>
    </source>
</reference>
<feature type="transmembrane region" description="Helical" evidence="2">
    <location>
        <begin position="280"/>
        <end position="300"/>
    </location>
</feature>
<evidence type="ECO:0000256" key="3">
    <source>
        <dbReference type="SAM" id="SignalP"/>
    </source>
</evidence>
<dbReference type="EMBL" id="VDGE01000001">
    <property type="protein sequence ID" value="TNC78075.1"/>
    <property type="molecule type" value="Genomic_DNA"/>
</dbReference>
<dbReference type="AlphaFoldDB" id="A0A5C4NWD9"/>
<feature type="transmembrane region" description="Helical" evidence="2">
    <location>
        <begin position="184"/>
        <end position="206"/>
    </location>
</feature>
<dbReference type="InterPro" id="IPR032809">
    <property type="entry name" value="Put_HupE_UreJ"/>
</dbReference>
<feature type="transmembrane region" description="Helical" evidence="2">
    <location>
        <begin position="372"/>
        <end position="389"/>
    </location>
</feature>
<dbReference type="InterPro" id="IPR018247">
    <property type="entry name" value="EF_Hand_1_Ca_BS"/>
</dbReference>
<accession>A0A5C4NWD9</accession>
<evidence type="ECO:0000313" key="4">
    <source>
        <dbReference type="EMBL" id="TNC78075.1"/>
    </source>
</evidence>
<proteinExistence type="predicted"/>
<dbReference type="Proteomes" id="UP000305681">
    <property type="component" value="Unassembled WGS sequence"/>
</dbReference>
<feature type="signal peptide" evidence="3">
    <location>
        <begin position="1"/>
        <end position="19"/>
    </location>
</feature>
<evidence type="ECO:0000256" key="2">
    <source>
        <dbReference type="SAM" id="Phobius"/>
    </source>
</evidence>
<keyword evidence="2" id="KW-0472">Membrane</keyword>
<keyword evidence="3" id="KW-0732">Signal</keyword>
<protein>
    <submittedName>
        <fullName evidence="4">HupE/UreJ family protein</fullName>
    </submittedName>
</protein>
<dbReference type="RefSeq" id="WP_139089260.1">
    <property type="nucleotide sequence ID" value="NZ_VDGE01000001.1"/>
</dbReference>
<feature type="chain" id="PRO_5023097706" evidence="3">
    <location>
        <begin position="20"/>
        <end position="400"/>
    </location>
</feature>
<keyword evidence="2" id="KW-0812">Transmembrane</keyword>
<keyword evidence="2" id="KW-1133">Transmembrane helix</keyword>
<sequence length="400" mass="43268">MKRCLFILLLCAWLAPAQAHKPSDSYLSLEVHGQQIEGQWDIALRDLDFAIGLDGNGDGALTWDEIRARHEAIAAYALQRLQVASDQGACPLKAVEQLIDNHTDGAYSVLRFQASCPGATPASLAIGYTLFADLDPQHKGLVKIDSGGNTQTAIFDPDSPRQTLSLAAPDRLAQFGAYVKHGIWHIWIGYDHILFLLSLLLPAVLLPQAHQSTRSNVPQNPLPPAAESRGRTRRVRPQILSWGLRGAFIDVLKVVTAFTLAHSITLSLASLSLISLPSRWVESAIAASVILAALNNLLPLFRGKRPVAAFAFGLIHGFGFASVLRDLGLPQGSLMASLLGFNVGVELGQLAIVAAFLPAAWLLRKTWLYRQVLTVGSLAIALVAAVWLVERVVDIKLISS</sequence>
<comment type="caution">
    <text evidence="4">The sequence shown here is derived from an EMBL/GenBank/DDBJ whole genome shotgun (WGS) entry which is preliminary data.</text>
</comment>
<feature type="transmembrane region" description="Helical" evidence="2">
    <location>
        <begin position="307"/>
        <end position="324"/>
    </location>
</feature>
<feature type="transmembrane region" description="Helical" evidence="2">
    <location>
        <begin position="251"/>
        <end position="274"/>
    </location>
</feature>
<evidence type="ECO:0000313" key="5">
    <source>
        <dbReference type="Proteomes" id="UP000305681"/>
    </source>
</evidence>
<name>A0A5C4NWD9_9BURK</name>
<feature type="transmembrane region" description="Helical" evidence="2">
    <location>
        <begin position="336"/>
        <end position="360"/>
    </location>
</feature>
<evidence type="ECO:0000256" key="1">
    <source>
        <dbReference type="SAM" id="MobiDB-lite"/>
    </source>
</evidence>
<feature type="region of interest" description="Disordered" evidence="1">
    <location>
        <begin position="213"/>
        <end position="232"/>
    </location>
</feature>